<dbReference type="Proteomes" id="UP000324897">
    <property type="component" value="Chromosome 7"/>
</dbReference>
<feature type="non-terminal residue" evidence="1">
    <location>
        <position position="1"/>
    </location>
</feature>
<evidence type="ECO:0000313" key="2">
    <source>
        <dbReference type="Proteomes" id="UP000324897"/>
    </source>
</evidence>
<protein>
    <submittedName>
        <fullName evidence="1">Uncharacterized protein</fullName>
    </submittedName>
</protein>
<dbReference type="EMBL" id="RWGY01000029">
    <property type="protein sequence ID" value="TVU20555.1"/>
    <property type="molecule type" value="Genomic_DNA"/>
</dbReference>
<sequence length="88" mass="10235">MAAEGRRPEVLNFEDHTHLYDSFGLWFGYCGLESVPRWGEKGYMRMHRDIDSEGTGLCGIYKDAIWPAFQLKKLAEKLKQTGPKYTQY</sequence>
<keyword evidence="2" id="KW-1185">Reference proteome</keyword>
<dbReference type="AlphaFoldDB" id="A0A5J9UA79"/>
<dbReference type="Gene3D" id="2.40.50.170">
    <property type="entry name" value="Cysteine proteinases. Chain C"/>
    <property type="match status" value="1"/>
</dbReference>
<gene>
    <name evidence="1" type="ORF">EJB05_36769</name>
</gene>
<dbReference type="InterPro" id="IPR038765">
    <property type="entry name" value="Papain-like_cys_pep_sf"/>
</dbReference>
<reference evidence="1 2" key="1">
    <citation type="journal article" date="2019" name="Sci. Rep.">
        <title>A high-quality genome of Eragrostis curvula grass provides insights into Poaceae evolution and supports new strategies to enhance forage quality.</title>
        <authorList>
            <person name="Carballo J."/>
            <person name="Santos B.A.C.M."/>
            <person name="Zappacosta D."/>
            <person name="Garbus I."/>
            <person name="Selva J.P."/>
            <person name="Gallo C.A."/>
            <person name="Diaz A."/>
            <person name="Albertini E."/>
            <person name="Caccamo M."/>
            <person name="Echenique V."/>
        </authorList>
    </citation>
    <scope>NUCLEOTIDE SEQUENCE [LARGE SCALE GENOMIC DNA]</scope>
    <source>
        <strain evidence="2">cv. Victoria</strain>
        <tissue evidence="1">Leaf</tissue>
    </source>
</reference>
<dbReference type="Gramene" id="TVU20555">
    <property type="protein sequence ID" value="TVU20555"/>
    <property type="gene ID" value="EJB05_36769"/>
</dbReference>
<evidence type="ECO:0000313" key="1">
    <source>
        <dbReference type="EMBL" id="TVU20555.1"/>
    </source>
</evidence>
<dbReference type="SUPFAM" id="SSF54001">
    <property type="entry name" value="Cysteine proteinases"/>
    <property type="match status" value="1"/>
</dbReference>
<accession>A0A5J9UA79</accession>
<proteinExistence type="predicted"/>
<comment type="caution">
    <text evidence="1">The sequence shown here is derived from an EMBL/GenBank/DDBJ whole genome shotgun (WGS) entry which is preliminary data.</text>
</comment>
<organism evidence="1 2">
    <name type="scientific">Eragrostis curvula</name>
    <name type="common">weeping love grass</name>
    <dbReference type="NCBI Taxonomy" id="38414"/>
    <lineage>
        <taxon>Eukaryota</taxon>
        <taxon>Viridiplantae</taxon>
        <taxon>Streptophyta</taxon>
        <taxon>Embryophyta</taxon>
        <taxon>Tracheophyta</taxon>
        <taxon>Spermatophyta</taxon>
        <taxon>Magnoliopsida</taxon>
        <taxon>Liliopsida</taxon>
        <taxon>Poales</taxon>
        <taxon>Poaceae</taxon>
        <taxon>PACMAD clade</taxon>
        <taxon>Chloridoideae</taxon>
        <taxon>Eragrostideae</taxon>
        <taxon>Eragrostidinae</taxon>
        <taxon>Eragrostis</taxon>
    </lineage>
</organism>
<name>A0A5J9UA79_9POAL</name>